<gene>
    <name evidence="2" type="ORF">OSTQU699_LOCUS5239</name>
</gene>
<reference evidence="2" key="1">
    <citation type="submission" date="2020-12" db="EMBL/GenBank/DDBJ databases">
        <authorList>
            <person name="Iha C."/>
        </authorList>
    </citation>
    <scope>NUCLEOTIDE SEQUENCE</scope>
</reference>
<accession>A0A8S1IXM1</accession>
<keyword evidence="3" id="KW-1185">Reference proteome</keyword>
<organism evidence="2 3">
    <name type="scientific">Ostreobium quekettii</name>
    <dbReference type="NCBI Taxonomy" id="121088"/>
    <lineage>
        <taxon>Eukaryota</taxon>
        <taxon>Viridiplantae</taxon>
        <taxon>Chlorophyta</taxon>
        <taxon>core chlorophytes</taxon>
        <taxon>Ulvophyceae</taxon>
        <taxon>TCBD clade</taxon>
        <taxon>Bryopsidales</taxon>
        <taxon>Ostreobineae</taxon>
        <taxon>Ostreobiaceae</taxon>
        <taxon>Ostreobium</taxon>
    </lineage>
</organism>
<feature type="non-terminal residue" evidence="2">
    <location>
        <position position="1"/>
    </location>
</feature>
<dbReference type="AlphaFoldDB" id="A0A8S1IXM1"/>
<evidence type="ECO:0000313" key="3">
    <source>
        <dbReference type="Proteomes" id="UP000708148"/>
    </source>
</evidence>
<evidence type="ECO:0000256" key="1">
    <source>
        <dbReference type="SAM" id="MobiDB-lite"/>
    </source>
</evidence>
<protein>
    <submittedName>
        <fullName evidence="2">Uncharacterized protein</fullName>
    </submittedName>
</protein>
<comment type="caution">
    <text evidence="2">The sequence shown here is derived from an EMBL/GenBank/DDBJ whole genome shotgun (WGS) entry which is preliminary data.</text>
</comment>
<name>A0A8S1IXM1_9CHLO</name>
<dbReference type="Proteomes" id="UP000708148">
    <property type="component" value="Unassembled WGS sequence"/>
</dbReference>
<feature type="region of interest" description="Disordered" evidence="1">
    <location>
        <begin position="1"/>
        <end position="32"/>
    </location>
</feature>
<evidence type="ECO:0000313" key="2">
    <source>
        <dbReference type="EMBL" id="CAD7699881.1"/>
    </source>
</evidence>
<feature type="compositionally biased region" description="Basic and acidic residues" evidence="1">
    <location>
        <begin position="16"/>
        <end position="30"/>
    </location>
</feature>
<dbReference type="EMBL" id="CAJHUC010001130">
    <property type="protein sequence ID" value="CAD7699881.1"/>
    <property type="molecule type" value="Genomic_DNA"/>
</dbReference>
<sequence>MVLLGAARTVPPTGGDDVHRERQTGGRPHVEGPVVNEWTLERAAPVVEKETKKSPRTAPAVKRGTLRFQFEDPARHKGVNGRLTLSILRLPKDA</sequence>
<proteinExistence type="predicted"/>